<dbReference type="Gene3D" id="1.10.45.10">
    <property type="entry name" value="Vanillyl-alcohol Oxidase, Chain A, domain 4"/>
    <property type="match status" value="1"/>
</dbReference>
<dbReference type="PROSITE" id="PS00198">
    <property type="entry name" value="4FE4S_FER_1"/>
    <property type="match status" value="1"/>
</dbReference>
<dbReference type="InterPro" id="IPR017896">
    <property type="entry name" value="4Fe4S_Fe-S-bd"/>
</dbReference>
<name>A0A517ZBK2_9PLAN</name>
<dbReference type="InterPro" id="IPR004017">
    <property type="entry name" value="Cys_rich_dom"/>
</dbReference>
<dbReference type="SUPFAM" id="SSF55103">
    <property type="entry name" value="FAD-linked oxidases, C-terminal domain"/>
    <property type="match status" value="1"/>
</dbReference>
<dbReference type="PANTHER" id="PTHR11748">
    <property type="entry name" value="D-LACTATE DEHYDROGENASE"/>
    <property type="match status" value="1"/>
</dbReference>
<evidence type="ECO:0000256" key="1">
    <source>
        <dbReference type="ARBA" id="ARBA00001974"/>
    </source>
</evidence>
<dbReference type="InterPro" id="IPR016169">
    <property type="entry name" value="FAD-bd_PCMH_sub2"/>
</dbReference>
<keyword evidence="5" id="KW-0560">Oxidoreductase</keyword>
<evidence type="ECO:0000256" key="7">
    <source>
        <dbReference type="ARBA" id="ARBA00023014"/>
    </source>
</evidence>
<dbReference type="InterPro" id="IPR016171">
    <property type="entry name" value="Vanillyl_alc_oxidase_C-sub2"/>
</dbReference>
<evidence type="ECO:0000256" key="2">
    <source>
        <dbReference type="ARBA" id="ARBA00022630"/>
    </source>
</evidence>
<dbReference type="EMBL" id="CP036275">
    <property type="protein sequence ID" value="QDU39874.1"/>
    <property type="molecule type" value="Genomic_DNA"/>
</dbReference>
<sequence>MDELQQRISEDLAGMFRGGLAFDVVTRSMYATDASLYEIRPLGVAFPQDREDVAVLARYASENDIPLIPRGAGTGLAGGAVGTGLVVDFSRHMTAIESIGPDSVRVQTGVVLNVLNRALRETGRYFPPDPSNAAVTTIGGMLAVDAAGSHASRIGSTRDHVKSIELVLADGTIIETGAESPPPPLPLVEEPLFPALEDLSGSRRVVDGETKRHQLTHRLRSLLKDNEDLIRERQRPLVRNCSGYHLRNVLVDDELHLPRLLVGSEGTLGLFTAATLHTSPLPAHRGVVMLLFGHLEQATAAVCRIAEQQPSACDLMDRRLLSLAREADPRFAALIPRAAEAGLIVEQTGYSDAEVRERLRSVIASVRDVDSTAVVAQEAYDFDDVEWLWSLPTRVVPLLAGLKGTTRPLPIVEDIAVPPAMLNEVLTRAQKVFQKHGITASLYAHAASGQLHMRPFLSSPSREDGPRLEALARELYEMVVACGGTISGEHGDGLARTSFLRTQYGPLYRVFQQVKDIFDPHNLLNPGKIVSDDPHLTIKHFREHQREENGLVDLQLEWSAERANEVASRCNGCGTCRTQDAGLRMCPFFRNAPREEASPRSKANVLRGLMTGQLGPRDMATDPVREMADLCFNCKQCQLECPSAVDIPHLAIEAKAANVAANGLSRTDWILSRAHSFGQLGCTLAPVSNWLLHTRWMRWLVEKTVGIARERKLPTFARKTFLQASRQPWGDPERAKEKPIVYFVDHYANYHDPELAWALVRILEHHGVEVYVPQEQTGSGMAMVSAGDLETARELAAKNVRVLGELAREGSTIVCTEPAAALCLRDEYPLLLDHPDVGPLSRHVQDAGSLLLAWHQEGKLRTDFGEIERVVGYHTPCHSQALNQTDAYATLLSLIPGMRLHRIEKGCSGMAGAFGLTRHNFATSLEIGEDLIVRMQEPDLELGSSECSSCKIQMEQGTRTPTLHPLKLLAYAYGLMPGIAQRMQPAGKRLTVT</sequence>
<keyword evidence="11" id="KW-1185">Reference proteome</keyword>
<keyword evidence="4" id="KW-0274">FAD</keyword>
<dbReference type="InterPro" id="IPR016164">
    <property type="entry name" value="FAD-linked_Oxase-like_C"/>
</dbReference>
<dbReference type="InterPro" id="IPR016166">
    <property type="entry name" value="FAD-bd_PCMH"/>
</dbReference>
<dbReference type="AlphaFoldDB" id="A0A517ZBK2"/>
<dbReference type="GO" id="GO:1903457">
    <property type="term" value="P:lactate catabolic process"/>
    <property type="evidence" value="ECO:0007669"/>
    <property type="project" value="TreeGrafter"/>
</dbReference>
<dbReference type="InterPro" id="IPR017900">
    <property type="entry name" value="4Fe4S_Fe_S_CS"/>
</dbReference>
<dbReference type="Pfam" id="PF13183">
    <property type="entry name" value="Fer4_8"/>
    <property type="match status" value="1"/>
</dbReference>
<dbReference type="GO" id="GO:0008720">
    <property type="term" value="F:D-lactate dehydrogenase (NAD+) activity"/>
    <property type="evidence" value="ECO:0007669"/>
    <property type="project" value="TreeGrafter"/>
</dbReference>
<keyword evidence="7" id="KW-0411">Iron-sulfur</keyword>
<dbReference type="RefSeq" id="WP_145371013.1">
    <property type="nucleotide sequence ID" value="NZ_CP036275.1"/>
</dbReference>
<dbReference type="SUPFAM" id="SSF56176">
    <property type="entry name" value="FAD-binding/transporter-associated domain-like"/>
    <property type="match status" value="1"/>
</dbReference>
<dbReference type="GO" id="GO:0046872">
    <property type="term" value="F:metal ion binding"/>
    <property type="evidence" value="ECO:0007669"/>
    <property type="project" value="UniProtKB-KW"/>
</dbReference>
<proteinExistence type="predicted"/>
<evidence type="ECO:0000256" key="5">
    <source>
        <dbReference type="ARBA" id="ARBA00023002"/>
    </source>
</evidence>
<dbReference type="InterPro" id="IPR036318">
    <property type="entry name" value="FAD-bd_PCMH-like_sf"/>
</dbReference>
<evidence type="ECO:0000313" key="11">
    <source>
        <dbReference type="Proteomes" id="UP000320496"/>
    </source>
</evidence>
<dbReference type="InterPro" id="IPR004113">
    <property type="entry name" value="FAD-bd_oxidored_4_C"/>
</dbReference>
<evidence type="ECO:0000259" key="8">
    <source>
        <dbReference type="PROSITE" id="PS51379"/>
    </source>
</evidence>
<keyword evidence="2" id="KW-0285">Flavoprotein</keyword>
<evidence type="ECO:0000256" key="4">
    <source>
        <dbReference type="ARBA" id="ARBA00022827"/>
    </source>
</evidence>
<dbReference type="NCBIfam" id="NF008369">
    <property type="entry name" value="PRK11168.1"/>
    <property type="match status" value="1"/>
</dbReference>
<dbReference type="GO" id="GO:0051536">
    <property type="term" value="F:iron-sulfur cluster binding"/>
    <property type="evidence" value="ECO:0007669"/>
    <property type="project" value="UniProtKB-KW"/>
</dbReference>
<evidence type="ECO:0000256" key="3">
    <source>
        <dbReference type="ARBA" id="ARBA00022723"/>
    </source>
</evidence>
<dbReference type="Pfam" id="PF01565">
    <property type="entry name" value="FAD_binding_4"/>
    <property type="match status" value="1"/>
</dbReference>
<dbReference type="OrthoDB" id="9767256at2"/>
<gene>
    <name evidence="10" type="primary">glpC</name>
    <name evidence="10" type="ORF">Mal4_42270</name>
</gene>
<accession>A0A517ZBK2</accession>
<dbReference type="Pfam" id="PF02913">
    <property type="entry name" value="FAD-oxidase_C"/>
    <property type="match status" value="1"/>
</dbReference>
<evidence type="ECO:0000259" key="9">
    <source>
        <dbReference type="PROSITE" id="PS51387"/>
    </source>
</evidence>
<dbReference type="PROSITE" id="PS51387">
    <property type="entry name" value="FAD_PCMH"/>
    <property type="match status" value="1"/>
</dbReference>
<feature type="domain" description="4Fe-4S ferredoxin-type" evidence="8">
    <location>
        <begin position="621"/>
        <end position="650"/>
    </location>
</feature>
<dbReference type="PROSITE" id="PS51379">
    <property type="entry name" value="4FE4S_FER_2"/>
    <property type="match status" value="1"/>
</dbReference>
<dbReference type="GO" id="GO:0071949">
    <property type="term" value="F:FAD binding"/>
    <property type="evidence" value="ECO:0007669"/>
    <property type="project" value="InterPro"/>
</dbReference>
<dbReference type="GO" id="GO:0004458">
    <property type="term" value="F:D-lactate dehydrogenase (cytochrome) activity"/>
    <property type="evidence" value="ECO:0007669"/>
    <property type="project" value="TreeGrafter"/>
</dbReference>
<feature type="domain" description="FAD-binding PCMH-type" evidence="9">
    <location>
        <begin position="37"/>
        <end position="281"/>
    </location>
</feature>
<evidence type="ECO:0000256" key="6">
    <source>
        <dbReference type="ARBA" id="ARBA00023004"/>
    </source>
</evidence>
<keyword evidence="6" id="KW-0408">Iron</keyword>
<dbReference type="Pfam" id="PF02754">
    <property type="entry name" value="CCG"/>
    <property type="match status" value="2"/>
</dbReference>
<comment type="cofactor">
    <cofactor evidence="1">
        <name>FAD</name>
        <dbReference type="ChEBI" id="CHEBI:57692"/>
    </cofactor>
</comment>
<dbReference type="Gene3D" id="3.30.465.10">
    <property type="match status" value="2"/>
</dbReference>
<reference evidence="10 11" key="1">
    <citation type="submission" date="2019-02" db="EMBL/GenBank/DDBJ databases">
        <title>Deep-cultivation of Planctomycetes and their phenomic and genomic characterization uncovers novel biology.</title>
        <authorList>
            <person name="Wiegand S."/>
            <person name="Jogler M."/>
            <person name="Boedeker C."/>
            <person name="Pinto D."/>
            <person name="Vollmers J."/>
            <person name="Rivas-Marin E."/>
            <person name="Kohn T."/>
            <person name="Peeters S.H."/>
            <person name="Heuer A."/>
            <person name="Rast P."/>
            <person name="Oberbeckmann S."/>
            <person name="Bunk B."/>
            <person name="Jeske O."/>
            <person name="Meyerdierks A."/>
            <person name="Storesund J.E."/>
            <person name="Kallscheuer N."/>
            <person name="Luecker S."/>
            <person name="Lage O.M."/>
            <person name="Pohl T."/>
            <person name="Merkel B.J."/>
            <person name="Hornburger P."/>
            <person name="Mueller R.-W."/>
            <person name="Bruemmer F."/>
            <person name="Labrenz M."/>
            <person name="Spormann A.M."/>
            <person name="Op den Camp H."/>
            <person name="Overmann J."/>
            <person name="Amann R."/>
            <person name="Jetten M.S.M."/>
            <person name="Mascher T."/>
            <person name="Medema M.H."/>
            <person name="Devos D.P."/>
            <person name="Kaster A.-K."/>
            <person name="Ovreas L."/>
            <person name="Rohde M."/>
            <person name="Galperin M.Y."/>
            <person name="Jogler C."/>
        </authorList>
    </citation>
    <scope>NUCLEOTIDE SEQUENCE [LARGE SCALE GENOMIC DNA]</scope>
    <source>
        <strain evidence="10 11">Mal4</strain>
    </source>
</reference>
<dbReference type="SUPFAM" id="SSF46548">
    <property type="entry name" value="alpha-helical ferredoxin"/>
    <property type="match status" value="1"/>
</dbReference>
<dbReference type="PANTHER" id="PTHR11748:SF119">
    <property type="entry name" value="D-2-HYDROXYGLUTARATE DEHYDROGENASE"/>
    <property type="match status" value="1"/>
</dbReference>
<dbReference type="Gene3D" id="3.30.70.2740">
    <property type="match status" value="1"/>
</dbReference>
<keyword evidence="3" id="KW-0479">Metal-binding</keyword>
<dbReference type="InterPro" id="IPR006094">
    <property type="entry name" value="Oxid_FAD_bind_N"/>
</dbReference>
<organism evidence="10 11">
    <name type="scientific">Maioricimonas rarisocia</name>
    <dbReference type="NCBI Taxonomy" id="2528026"/>
    <lineage>
        <taxon>Bacteria</taxon>
        <taxon>Pseudomonadati</taxon>
        <taxon>Planctomycetota</taxon>
        <taxon>Planctomycetia</taxon>
        <taxon>Planctomycetales</taxon>
        <taxon>Planctomycetaceae</taxon>
        <taxon>Maioricimonas</taxon>
    </lineage>
</organism>
<dbReference type="Proteomes" id="UP000320496">
    <property type="component" value="Chromosome"/>
</dbReference>
<dbReference type="KEGG" id="mri:Mal4_42270"/>
<protein>
    <submittedName>
        <fullName evidence="10">Anaerobic glycerol-3-phosphate dehydrogenase subunit C</fullName>
    </submittedName>
</protein>
<evidence type="ECO:0000313" key="10">
    <source>
        <dbReference type="EMBL" id="QDU39874.1"/>
    </source>
</evidence>